<evidence type="ECO:0000313" key="1">
    <source>
        <dbReference type="EMBL" id="SUB94672.1"/>
    </source>
</evidence>
<reference evidence="1 2" key="1">
    <citation type="submission" date="2018-06" db="EMBL/GenBank/DDBJ databases">
        <authorList>
            <consortium name="Pathogen Informatics"/>
            <person name="Doyle S."/>
        </authorList>
    </citation>
    <scope>NUCLEOTIDE SEQUENCE [LARGE SCALE GENOMIC DNA]</scope>
    <source>
        <strain evidence="1 2">NCTC13067</strain>
    </source>
</reference>
<protein>
    <submittedName>
        <fullName evidence="1">Uncharacterized protein</fullName>
    </submittedName>
</protein>
<evidence type="ECO:0000313" key="2">
    <source>
        <dbReference type="Proteomes" id="UP000255469"/>
    </source>
</evidence>
<organism evidence="1 2">
    <name type="scientific">Prevotella denticola</name>
    <dbReference type="NCBI Taxonomy" id="28129"/>
    <lineage>
        <taxon>Bacteria</taxon>
        <taxon>Pseudomonadati</taxon>
        <taxon>Bacteroidota</taxon>
        <taxon>Bacteroidia</taxon>
        <taxon>Bacteroidales</taxon>
        <taxon>Prevotellaceae</taxon>
        <taxon>Prevotella</taxon>
    </lineage>
</organism>
<proteinExistence type="predicted"/>
<name>A0A379EF05_9BACT</name>
<gene>
    <name evidence="1" type="ORF">NCTC13067_02547</name>
</gene>
<dbReference type="AlphaFoldDB" id="A0A379EF05"/>
<accession>A0A379EF05</accession>
<dbReference type="EMBL" id="UGTM01000002">
    <property type="protein sequence ID" value="SUB94672.1"/>
    <property type="molecule type" value="Genomic_DNA"/>
</dbReference>
<dbReference type="Proteomes" id="UP000255469">
    <property type="component" value="Unassembled WGS sequence"/>
</dbReference>
<sequence length="170" mass="19190">MRLNEQHQLISQGLRWQATPYVPFSAVATILALFLPSSWLECQEDATAFVRTSQAKSSPNRKKISSNTAPTAPTLSTRFISAAKNSQSAILSAVFSNRLTISPPQTMLYFAPNDVSFRLKCRFVSPQTLRRYCSHFGKKLILLVVFFASNEKKTKSSHRLYPFLCIFAHK</sequence>